<gene>
    <name evidence="3" type="ORF">OMM_03917</name>
</gene>
<protein>
    <submittedName>
        <fullName evidence="3">Electron transfer flavoprotein beta subunit</fullName>
    </submittedName>
</protein>
<comment type="caution">
    <text evidence="3">The sequence shown here is derived from an EMBL/GenBank/DDBJ whole genome shotgun (WGS) entry which is preliminary data.</text>
</comment>
<evidence type="ECO:0000256" key="1">
    <source>
        <dbReference type="ARBA" id="ARBA00022982"/>
    </source>
</evidence>
<dbReference type="InterPro" id="IPR014730">
    <property type="entry name" value="ETF_a/b_N"/>
</dbReference>
<name>A0A1V1P3L9_9BACT</name>
<feature type="domain" description="Electron transfer flavoprotein alpha/beta-subunit N-terminal" evidence="2">
    <location>
        <begin position="32"/>
        <end position="224"/>
    </location>
</feature>
<evidence type="ECO:0000313" key="3">
    <source>
        <dbReference type="EMBL" id="ETR69457.1"/>
    </source>
</evidence>
<keyword evidence="1" id="KW-0249">Electron transport</keyword>
<dbReference type="InterPro" id="IPR033948">
    <property type="entry name" value="ETF_beta_N"/>
</dbReference>
<dbReference type="CDD" id="cd01714">
    <property type="entry name" value="ETF_beta"/>
    <property type="match status" value="1"/>
</dbReference>
<evidence type="ECO:0000259" key="2">
    <source>
        <dbReference type="SMART" id="SM00893"/>
    </source>
</evidence>
<sequence>MIIVTNQNKKRKLVVCIKQVPMVSELPWNSKTGTLRRELAEGMMNPSCKSALEAALQIKQKDDATILVISMGPPAAEEVLRESLAMGADHAILLSDKRLAGSDTLITSHALAQTIQTYCKNFDLILCGCHTSDSETAQVGPQIAEELDVPCVAYVDQLTMKRSYISISRKSDAFVETLEMDLPGLVTVSNASLLPRYVPLKGLQNAFQSPCVEHVTVEDIGLSPDFSGANLSPTKIVNVYSPNTKKNNVVLQGSPRYVVDQLFEKFGDKISSVLEKDIKTA</sequence>
<dbReference type="PANTHER" id="PTHR21294:SF17">
    <property type="entry name" value="PROTEIN FIXA"/>
    <property type="match status" value="1"/>
</dbReference>
<dbReference type="PIRSF" id="PIRSF000090">
    <property type="entry name" value="Beta-ETF"/>
    <property type="match status" value="1"/>
</dbReference>
<dbReference type="GO" id="GO:0009055">
    <property type="term" value="F:electron transfer activity"/>
    <property type="evidence" value="ECO:0007669"/>
    <property type="project" value="InterPro"/>
</dbReference>
<organism evidence="3 4">
    <name type="scientific">Candidatus Magnetoglobus multicellularis str. Araruama</name>
    <dbReference type="NCBI Taxonomy" id="890399"/>
    <lineage>
        <taxon>Bacteria</taxon>
        <taxon>Pseudomonadati</taxon>
        <taxon>Thermodesulfobacteriota</taxon>
        <taxon>Desulfobacteria</taxon>
        <taxon>Desulfobacterales</taxon>
        <taxon>Desulfobacteraceae</taxon>
        <taxon>Candidatus Magnetoglobus</taxon>
    </lineage>
</organism>
<dbReference type="InterPro" id="IPR014729">
    <property type="entry name" value="Rossmann-like_a/b/a_fold"/>
</dbReference>
<proteinExistence type="predicted"/>
<dbReference type="Pfam" id="PF01012">
    <property type="entry name" value="ETF"/>
    <property type="match status" value="1"/>
</dbReference>
<dbReference type="Proteomes" id="UP000189670">
    <property type="component" value="Unassembled WGS sequence"/>
</dbReference>
<dbReference type="Gene3D" id="3.40.50.620">
    <property type="entry name" value="HUPs"/>
    <property type="match status" value="1"/>
</dbReference>
<reference evidence="4" key="1">
    <citation type="submission" date="2012-11" db="EMBL/GenBank/DDBJ databases">
        <authorList>
            <person name="Lucero-Rivera Y.E."/>
            <person name="Tovar-Ramirez D."/>
        </authorList>
    </citation>
    <scope>NUCLEOTIDE SEQUENCE [LARGE SCALE GENOMIC DNA]</scope>
    <source>
        <strain evidence="4">Araruama</strain>
    </source>
</reference>
<dbReference type="SUPFAM" id="SSF52402">
    <property type="entry name" value="Adenine nucleotide alpha hydrolases-like"/>
    <property type="match status" value="1"/>
</dbReference>
<dbReference type="SMART" id="SM00893">
    <property type="entry name" value="ETF"/>
    <property type="match status" value="1"/>
</dbReference>
<evidence type="ECO:0000313" key="4">
    <source>
        <dbReference type="Proteomes" id="UP000189670"/>
    </source>
</evidence>
<dbReference type="InterPro" id="IPR012255">
    <property type="entry name" value="ETF_b"/>
</dbReference>
<keyword evidence="1" id="KW-0813">Transport</keyword>
<accession>A0A1V1P3L9</accession>
<dbReference type="EMBL" id="ATBP01000637">
    <property type="protein sequence ID" value="ETR69457.1"/>
    <property type="molecule type" value="Genomic_DNA"/>
</dbReference>
<dbReference type="AlphaFoldDB" id="A0A1V1P3L9"/>
<dbReference type="PANTHER" id="PTHR21294">
    <property type="entry name" value="ELECTRON TRANSFER FLAVOPROTEIN BETA-SUBUNIT"/>
    <property type="match status" value="1"/>
</dbReference>